<evidence type="ECO:0000256" key="1">
    <source>
        <dbReference type="ARBA" id="ARBA00003159"/>
    </source>
</evidence>
<dbReference type="PANTHER" id="PTHR30614">
    <property type="entry name" value="MEMBRANE COMPONENT OF AMINO ACID ABC TRANSPORTER"/>
    <property type="match status" value="1"/>
</dbReference>
<reference evidence="12 13" key="1">
    <citation type="submission" date="2014-01" db="EMBL/GenBank/DDBJ databases">
        <title>Roseivivax isoporae LMG 25204 Genome Sequencing.</title>
        <authorList>
            <person name="Lai Q."/>
            <person name="Li G."/>
            <person name="Shao Z."/>
        </authorList>
    </citation>
    <scope>NUCLEOTIDE SEQUENCE [LARGE SCALE GENOMIC DNA]</scope>
    <source>
        <strain evidence="12 13">LMG 25204</strain>
    </source>
</reference>
<dbReference type="PATRIC" id="fig|1449351.3.peg.3609"/>
<dbReference type="GO" id="GO:0022857">
    <property type="term" value="F:transmembrane transporter activity"/>
    <property type="evidence" value="ECO:0007669"/>
    <property type="project" value="InterPro"/>
</dbReference>
<evidence type="ECO:0000256" key="4">
    <source>
        <dbReference type="ARBA" id="ARBA00022448"/>
    </source>
</evidence>
<gene>
    <name evidence="12" type="ORF">RISW2_13690</name>
</gene>
<dbReference type="Gene3D" id="1.10.3720.10">
    <property type="entry name" value="MetI-like"/>
    <property type="match status" value="1"/>
</dbReference>
<dbReference type="NCBIfam" id="TIGR01726">
    <property type="entry name" value="HEQRo_perm_3TM"/>
    <property type="match status" value="1"/>
</dbReference>
<dbReference type="Proteomes" id="UP000023430">
    <property type="component" value="Unassembled WGS sequence"/>
</dbReference>
<keyword evidence="13" id="KW-1185">Reference proteome</keyword>
<feature type="transmembrane region" description="Helical" evidence="10">
    <location>
        <begin position="20"/>
        <end position="47"/>
    </location>
</feature>
<name>X7F3V2_9RHOB</name>
<dbReference type="OrthoDB" id="9808674at2"/>
<keyword evidence="8 10" id="KW-1133">Transmembrane helix</keyword>
<accession>X7F3V2</accession>
<keyword evidence="5" id="KW-1003">Cell membrane</keyword>
<feature type="domain" description="ABC transmembrane type-1" evidence="11">
    <location>
        <begin position="25"/>
        <end position="213"/>
    </location>
</feature>
<dbReference type="Pfam" id="PF00528">
    <property type="entry name" value="BPD_transp_1"/>
    <property type="match status" value="1"/>
</dbReference>
<dbReference type="InterPro" id="IPR043429">
    <property type="entry name" value="ArtM/GltK/GlnP/TcyL/YhdX-like"/>
</dbReference>
<evidence type="ECO:0000256" key="2">
    <source>
        <dbReference type="ARBA" id="ARBA00004429"/>
    </source>
</evidence>
<keyword evidence="6 10" id="KW-0812">Transmembrane</keyword>
<dbReference type="GO" id="GO:0043190">
    <property type="term" value="C:ATP-binding cassette (ABC) transporter complex"/>
    <property type="evidence" value="ECO:0007669"/>
    <property type="project" value="InterPro"/>
</dbReference>
<comment type="caution">
    <text evidence="12">The sequence shown here is derived from an EMBL/GenBank/DDBJ whole genome shotgun (WGS) entry which is preliminary data.</text>
</comment>
<sequence length="221" mass="23542">MDAILAQFFNLEIMAKALPLVLKGLGVTLLICAVVIPLGLAGGLLAALGSVSRNRALRWASIGFVDFFRALPPLVLLIFIYAGLPFAGLRLSPFAAVTIAFFLNNSAYFAEILRAGLLSVPRGQGEAARSTGMSATQTLAWVTLPQAVRNVLPDLLSNAVEIVKLTSLASVVSLGEMLHAAGLVRSITYNASPLMLAAGLYLVLLWPLIRVIGRFERRIAS</sequence>
<comment type="function">
    <text evidence="1">Part of the binding-protein-dependent transport system for glutamine; probably responsible for the translocation of the substrate across the membrane.</text>
</comment>
<dbReference type="RefSeq" id="WP_043773633.1">
    <property type="nucleotide sequence ID" value="NZ_JAME01000032.1"/>
</dbReference>
<dbReference type="STRING" id="1449351.RISW2_13690"/>
<keyword evidence="7" id="KW-0029">Amino-acid transport</keyword>
<evidence type="ECO:0000256" key="3">
    <source>
        <dbReference type="ARBA" id="ARBA00010072"/>
    </source>
</evidence>
<keyword evidence="9 10" id="KW-0472">Membrane</keyword>
<dbReference type="GO" id="GO:0006865">
    <property type="term" value="P:amino acid transport"/>
    <property type="evidence" value="ECO:0007669"/>
    <property type="project" value="UniProtKB-KW"/>
</dbReference>
<comment type="subcellular location">
    <subcellularLocation>
        <location evidence="2">Cell inner membrane</location>
        <topology evidence="2">Multi-pass membrane protein</topology>
    </subcellularLocation>
    <subcellularLocation>
        <location evidence="10">Cell membrane</location>
        <topology evidence="10">Multi-pass membrane protein</topology>
    </subcellularLocation>
</comment>
<dbReference type="PANTHER" id="PTHR30614:SF20">
    <property type="entry name" value="GLUTAMINE TRANSPORT SYSTEM PERMEASE PROTEIN GLNP"/>
    <property type="match status" value="1"/>
</dbReference>
<organism evidence="12 13">
    <name type="scientific">Roseivivax isoporae LMG 25204</name>
    <dbReference type="NCBI Taxonomy" id="1449351"/>
    <lineage>
        <taxon>Bacteria</taxon>
        <taxon>Pseudomonadati</taxon>
        <taxon>Pseudomonadota</taxon>
        <taxon>Alphaproteobacteria</taxon>
        <taxon>Rhodobacterales</taxon>
        <taxon>Roseobacteraceae</taxon>
        <taxon>Roseivivax</taxon>
    </lineage>
</organism>
<dbReference type="InterPro" id="IPR035906">
    <property type="entry name" value="MetI-like_sf"/>
</dbReference>
<evidence type="ECO:0000256" key="6">
    <source>
        <dbReference type="ARBA" id="ARBA00022692"/>
    </source>
</evidence>
<dbReference type="eggNOG" id="COG0765">
    <property type="taxonomic scope" value="Bacteria"/>
</dbReference>
<evidence type="ECO:0000256" key="7">
    <source>
        <dbReference type="ARBA" id="ARBA00022970"/>
    </source>
</evidence>
<evidence type="ECO:0000313" key="13">
    <source>
        <dbReference type="Proteomes" id="UP000023430"/>
    </source>
</evidence>
<dbReference type="CDD" id="cd06261">
    <property type="entry name" value="TM_PBP2"/>
    <property type="match status" value="1"/>
</dbReference>
<evidence type="ECO:0000256" key="9">
    <source>
        <dbReference type="ARBA" id="ARBA00023136"/>
    </source>
</evidence>
<evidence type="ECO:0000313" key="12">
    <source>
        <dbReference type="EMBL" id="ETX27475.1"/>
    </source>
</evidence>
<dbReference type="EMBL" id="JAME01000032">
    <property type="protein sequence ID" value="ETX27475.1"/>
    <property type="molecule type" value="Genomic_DNA"/>
</dbReference>
<dbReference type="InterPro" id="IPR010065">
    <property type="entry name" value="AA_ABC_transptr_permease_3TM"/>
</dbReference>
<dbReference type="SUPFAM" id="SSF161098">
    <property type="entry name" value="MetI-like"/>
    <property type="match status" value="1"/>
</dbReference>
<evidence type="ECO:0000256" key="10">
    <source>
        <dbReference type="RuleBase" id="RU363032"/>
    </source>
</evidence>
<feature type="transmembrane region" description="Helical" evidence="10">
    <location>
        <begin position="187"/>
        <end position="209"/>
    </location>
</feature>
<dbReference type="InterPro" id="IPR000515">
    <property type="entry name" value="MetI-like"/>
</dbReference>
<evidence type="ECO:0000256" key="5">
    <source>
        <dbReference type="ARBA" id="ARBA00022475"/>
    </source>
</evidence>
<keyword evidence="4 10" id="KW-0813">Transport</keyword>
<feature type="transmembrane region" description="Helical" evidence="10">
    <location>
        <begin position="59"/>
        <end position="82"/>
    </location>
</feature>
<dbReference type="PROSITE" id="PS50928">
    <property type="entry name" value="ABC_TM1"/>
    <property type="match status" value="1"/>
</dbReference>
<evidence type="ECO:0000259" key="11">
    <source>
        <dbReference type="PROSITE" id="PS50928"/>
    </source>
</evidence>
<evidence type="ECO:0000256" key="8">
    <source>
        <dbReference type="ARBA" id="ARBA00022989"/>
    </source>
</evidence>
<proteinExistence type="inferred from homology"/>
<protein>
    <submittedName>
        <fullName evidence="12">Polar amino acid ABC transporter permease</fullName>
    </submittedName>
</protein>
<comment type="similarity">
    <text evidence="3">Belongs to the binding-protein-dependent transport system permease family. HisMQ subfamily.</text>
</comment>
<dbReference type="AlphaFoldDB" id="X7F3V2"/>